<protein>
    <submittedName>
        <fullName evidence="1">5'-nucleotidase SurE</fullName>
    </submittedName>
</protein>
<dbReference type="EMBL" id="JAHWGI010001161">
    <property type="protein sequence ID" value="KAK3924088.1"/>
    <property type="molecule type" value="Genomic_DNA"/>
</dbReference>
<dbReference type="AlphaFoldDB" id="A0AAE1HMT8"/>
<dbReference type="Proteomes" id="UP001219518">
    <property type="component" value="Unassembled WGS sequence"/>
</dbReference>
<organism evidence="1 2">
    <name type="scientific">Frankliniella fusca</name>
    <dbReference type="NCBI Taxonomy" id="407009"/>
    <lineage>
        <taxon>Eukaryota</taxon>
        <taxon>Metazoa</taxon>
        <taxon>Ecdysozoa</taxon>
        <taxon>Arthropoda</taxon>
        <taxon>Hexapoda</taxon>
        <taxon>Insecta</taxon>
        <taxon>Pterygota</taxon>
        <taxon>Neoptera</taxon>
        <taxon>Paraneoptera</taxon>
        <taxon>Thysanoptera</taxon>
        <taxon>Terebrantia</taxon>
        <taxon>Thripoidea</taxon>
        <taxon>Thripidae</taxon>
        <taxon>Frankliniella</taxon>
    </lineage>
</organism>
<keyword evidence="2" id="KW-1185">Reference proteome</keyword>
<proteinExistence type="predicted"/>
<comment type="caution">
    <text evidence="1">The sequence shown here is derived from an EMBL/GenBank/DDBJ whole genome shotgun (WGS) entry which is preliminary data.</text>
</comment>
<accession>A0AAE1HMT8</accession>
<name>A0AAE1HMT8_9NEOP</name>
<reference evidence="1" key="1">
    <citation type="submission" date="2021-07" db="EMBL/GenBank/DDBJ databases">
        <authorList>
            <person name="Catto M.A."/>
            <person name="Jacobson A."/>
            <person name="Kennedy G."/>
            <person name="Labadie P."/>
            <person name="Hunt B.G."/>
            <person name="Srinivasan R."/>
        </authorList>
    </citation>
    <scope>NUCLEOTIDE SEQUENCE</scope>
    <source>
        <strain evidence="1">PL_HMW_Pooled</strain>
        <tissue evidence="1">Head</tissue>
    </source>
</reference>
<reference evidence="1" key="2">
    <citation type="journal article" date="2023" name="BMC Genomics">
        <title>Pest status, molecular evolution, and epigenetic factors derived from the genome assembly of Frankliniella fusca, a thysanopteran phytovirus vector.</title>
        <authorList>
            <person name="Catto M.A."/>
            <person name="Labadie P.E."/>
            <person name="Jacobson A.L."/>
            <person name="Kennedy G.G."/>
            <person name="Srinivasan R."/>
            <person name="Hunt B.G."/>
        </authorList>
    </citation>
    <scope>NUCLEOTIDE SEQUENCE</scope>
    <source>
        <strain evidence="1">PL_HMW_Pooled</strain>
    </source>
</reference>
<evidence type="ECO:0000313" key="2">
    <source>
        <dbReference type="Proteomes" id="UP001219518"/>
    </source>
</evidence>
<evidence type="ECO:0000313" key="1">
    <source>
        <dbReference type="EMBL" id="KAK3924088.1"/>
    </source>
</evidence>
<sequence length="236" mass="27328">MIHVRLARKMEYLKDYMAGIARPKLLYDAAKQFTEMPLATEQNITLSIDWDKNNNRLNYYEYETDLENDFYTSSAIHETMLTSQDACFTGILHDGLRMAPAEEFRPTSILFDDNCEYLAFPTIFGGYKMFPKWNNKPISYADIAKSMAMRHDRRVAERGDLSPHVHTLLWLNNSQQYGQAKTEDVFNFIDSIVSCSSADLTNDLVKMQTHNHTLTLAKKRMVTWGDDLIFQLQTPT</sequence>
<gene>
    <name evidence="1" type="ORF">KUF71_002418</name>
</gene>